<feature type="region of interest" description="Disordered" evidence="1">
    <location>
        <begin position="16"/>
        <end position="39"/>
    </location>
</feature>
<dbReference type="EMBL" id="JBIBSM010000019">
    <property type="protein sequence ID" value="MFF8280090.1"/>
    <property type="molecule type" value="Genomic_DNA"/>
</dbReference>
<proteinExistence type="predicted"/>
<protein>
    <submittedName>
        <fullName evidence="2">Uncharacterized protein</fullName>
    </submittedName>
</protein>
<evidence type="ECO:0000313" key="3">
    <source>
        <dbReference type="Proteomes" id="UP001603013"/>
    </source>
</evidence>
<accession>A0ABW6YKL0</accession>
<dbReference type="Proteomes" id="UP001603013">
    <property type="component" value="Unassembled WGS sequence"/>
</dbReference>
<sequence>MCPDREGDHLYAHFYDRHTKPRPGTDACGRPTGSEPVVSADAWPDCVALRRDSVTGRQYGPIEGDWIPGAACGSRCPPPRHLARRDPRAPPPAPPGGEYVLPASPEEWRSRRRRPARGTTGKAR</sequence>
<evidence type="ECO:0000313" key="2">
    <source>
        <dbReference type="EMBL" id="MFF8280090.1"/>
    </source>
</evidence>
<dbReference type="RefSeq" id="WP_391936995.1">
    <property type="nucleotide sequence ID" value="NZ_JBIBSM010000019.1"/>
</dbReference>
<reference evidence="2 3" key="1">
    <citation type="submission" date="2024-10" db="EMBL/GenBank/DDBJ databases">
        <title>The Natural Products Discovery Center: Release of the First 8490 Sequenced Strains for Exploring Actinobacteria Biosynthetic Diversity.</title>
        <authorList>
            <person name="Kalkreuter E."/>
            <person name="Kautsar S.A."/>
            <person name="Yang D."/>
            <person name="Bader C.D."/>
            <person name="Teijaro C.N."/>
            <person name="Fluegel L."/>
            <person name="Davis C.M."/>
            <person name="Simpson J.R."/>
            <person name="Lauterbach L."/>
            <person name="Steele A.D."/>
            <person name="Gui C."/>
            <person name="Meng S."/>
            <person name="Li G."/>
            <person name="Viehrig K."/>
            <person name="Ye F."/>
            <person name="Su P."/>
            <person name="Kiefer A.F."/>
            <person name="Nichols A."/>
            <person name="Cepeda A.J."/>
            <person name="Yan W."/>
            <person name="Fan B."/>
            <person name="Jiang Y."/>
            <person name="Adhikari A."/>
            <person name="Zheng C.-J."/>
            <person name="Schuster L."/>
            <person name="Cowan T.M."/>
            <person name="Smanski M.J."/>
            <person name="Chevrette M.G."/>
            <person name="De Carvalho L.P.S."/>
            <person name="Shen B."/>
        </authorList>
    </citation>
    <scope>NUCLEOTIDE SEQUENCE [LARGE SCALE GENOMIC DNA]</scope>
    <source>
        <strain evidence="2 3">NPDC015755</strain>
    </source>
</reference>
<gene>
    <name evidence="2" type="ORF">ACF05T_29030</name>
</gene>
<feature type="region of interest" description="Disordered" evidence="1">
    <location>
        <begin position="76"/>
        <end position="124"/>
    </location>
</feature>
<evidence type="ECO:0000256" key="1">
    <source>
        <dbReference type="SAM" id="MobiDB-lite"/>
    </source>
</evidence>
<organism evidence="2 3">
    <name type="scientific">Streptomyces lateritius</name>
    <dbReference type="NCBI Taxonomy" id="67313"/>
    <lineage>
        <taxon>Bacteria</taxon>
        <taxon>Bacillati</taxon>
        <taxon>Actinomycetota</taxon>
        <taxon>Actinomycetes</taxon>
        <taxon>Kitasatosporales</taxon>
        <taxon>Streptomycetaceae</taxon>
        <taxon>Streptomyces</taxon>
    </lineage>
</organism>
<keyword evidence="3" id="KW-1185">Reference proteome</keyword>
<name>A0ABW6YKL0_9ACTN</name>
<comment type="caution">
    <text evidence="2">The sequence shown here is derived from an EMBL/GenBank/DDBJ whole genome shotgun (WGS) entry which is preliminary data.</text>
</comment>